<dbReference type="AlphaFoldDB" id="A0A7R9U5T0"/>
<evidence type="ECO:0000256" key="3">
    <source>
        <dbReference type="SAM" id="MobiDB-lite"/>
    </source>
</evidence>
<accession>A0A7R9U5T0</accession>
<dbReference type="InterPro" id="IPR001509">
    <property type="entry name" value="Epimerase_deHydtase"/>
</dbReference>
<keyword evidence="1" id="KW-0560">Oxidoreductase</keyword>
<organism evidence="6">
    <name type="scientific">Pinguiococcus pyrenoidosus</name>
    <dbReference type="NCBI Taxonomy" id="172671"/>
    <lineage>
        <taxon>Eukaryota</taxon>
        <taxon>Sar</taxon>
        <taxon>Stramenopiles</taxon>
        <taxon>Ochrophyta</taxon>
        <taxon>Pinguiophyceae</taxon>
        <taxon>Pinguiochrysidales</taxon>
        <taxon>Pinguiochrysidaceae</taxon>
        <taxon>Pinguiococcus</taxon>
    </lineage>
</organism>
<dbReference type="PANTHER" id="PTHR10366">
    <property type="entry name" value="NAD DEPENDENT EPIMERASE/DEHYDRATASE"/>
    <property type="match status" value="1"/>
</dbReference>
<name>A0A7R9U5T0_9STRA</name>
<sequence length="348" mass="38007">MATEDALVCVTGATGYIAAFVVQMLLQKGYRVRGTVRSLGSEAKLAPLKAMEGAERLELVEADLLRPDNFEEVLSGCEVLMHTATPIAFESYGSEEEAFEKQINPAVEGTKELWKAAAAAGGKKIVLTSSVAAMRGRDPPPSTLDDTSRSDLDWLRQILLTKPNVPYLYAKTLQEEVAWELASEYGIKMVTIHPTLVVGPRITPRLNDSNRWLLDLVAGRGFVFAPSPEKTIPDAYNGLVDVREVAQSHVLAMEDEASAGCRFLLYSHSVHLQDIANHMRASAPELAAKYPEWPMDSSDQRGGQAGGEAQRKSQPVQFDVSKTRALGVDEIPWEDSIAEAARTVLEAL</sequence>
<dbReference type="InterPro" id="IPR050425">
    <property type="entry name" value="NAD(P)_dehydrat-like"/>
</dbReference>
<dbReference type="SUPFAM" id="SSF51735">
    <property type="entry name" value="NAD(P)-binding Rossmann-fold domains"/>
    <property type="match status" value="1"/>
</dbReference>
<protein>
    <recommendedName>
        <fullName evidence="5">NAD-dependent epimerase/dehydratase domain-containing protein</fullName>
    </recommendedName>
</protein>
<feature type="region of interest" description="Disordered" evidence="3">
    <location>
        <begin position="292"/>
        <end position="319"/>
    </location>
</feature>
<dbReference type="PANTHER" id="PTHR10366:SF564">
    <property type="entry name" value="STEROL-4-ALPHA-CARBOXYLATE 3-DEHYDROGENASE, DECARBOXYLATING"/>
    <property type="match status" value="1"/>
</dbReference>
<evidence type="ECO:0000256" key="4">
    <source>
        <dbReference type="SAM" id="Phobius"/>
    </source>
</evidence>
<dbReference type="Gene3D" id="3.40.50.720">
    <property type="entry name" value="NAD(P)-binding Rossmann-like Domain"/>
    <property type="match status" value="1"/>
</dbReference>
<dbReference type="EMBL" id="HBEA01006738">
    <property type="protein sequence ID" value="CAD8255697.1"/>
    <property type="molecule type" value="Transcribed_RNA"/>
</dbReference>
<reference evidence="6" key="1">
    <citation type="submission" date="2021-01" db="EMBL/GenBank/DDBJ databases">
        <authorList>
            <person name="Corre E."/>
            <person name="Pelletier E."/>
            <person name="Niang G."/>
            <person name="Scheremetjew M."/>
            <person name="Finn R."/>
            <person name="Kale V."/>
            <person name="Holt S."/>
            <person name="Cochrane G."/>
            <person name="Meng A."/>
            <person name="Brown T."/>
            <person name="Cohen L."/>
        </authorList>
    </citation>
    <scope>NUCLEOTIDE SEQUENCE</scope>
    <source>
        <strain evidence="6">CCMP2078</strain>
    </source>
</reference>
<feature type="domain" description="NAD-dependent epimerase/dehydratase" evidence="5">
    <location>
        <begin position="8"/>
        <end position="210"/>
    </location>
</feature>
<evidence type="ECO:0000256" key="2">
    <source>
        <dbReference type="ARBA" id="ARBA00023445"/>
    </source>
</evidence>
<evidence type="ECO:0000313" key="6">
    <source>
        <dbReference type="EMBL" id="CAD8255697.1"/>
    </source>
</evidence>
<gene>
    <name evidence="6" type="ORF">PPYR1160_LOCUS5189</name>
</gene>
<dbReference type="FunFam" id="3.40.50.720:FF:000085">
    <property type="entry name" value="Dihydroflavonol reductase"/>
    <property type="match status" value="1"/>
</dbReference>
<dbReference type="GO" id="GO:0016616">
    <property type="term" value="F:oxidoreductase activity, acting on the CH-OH group of donors, NAD or NADP as acceptor"/>
    <property type="evidence" value="ECO:0007669"/>
    <property type="project" value="TreeGrafter"/>
</dbReference>
<proteinExistence type="inferred from homology"/>
<feature type="transmembrane region" description="Helical" evidence="4">
    <location>
        <begin position="6"/>
        <end position="26"/>
    </location>
</feature>
<comment type="similarity">
    <text evidence="2">Belongs to the NAD(P)-dependent epimerase/dehydratase family. Dihydroflavonol-4-reductase subfamily.</text>
</comment>
<keyword evidence="4" id="KW-1133">Transmembrane helix</keyword>
<evidence type="ECO:0000256" key="1">
    <source>
        <dbReference type="ARBA" id="ARBA00023002"/>
    </source>
</evidence>
<keyword evidence="4" id="KW-0812">Transmembrane</keyword>
<dbReference type="Pfam" id="PF01370">
    <property type="entry name" value="Epimerase"/>
    <property type="match status" value="1"/>
</dbReference>
<keyword evidence="4" id="KW-0472">Membrane</keyword>
<dbReference type="InterPro" id="IPR036291">
    <property type="entry name" value="NAD(P)-bd_dom_sf"/>
</dbReference>
<evidence type="ECO:0000259" key="5">
    <source>
        <dbReference type="Pfam" id="PF01370"/>
    </source>
</evidence>